<keyword evidence="1" id="KW-1133">Transmembrane helix</keyword>
<comment type="caution">
    <text evidence="2">The sequence shown here is derived from an EMBL/GenBank/DDBJ whole genome shotgun (WGS) entry which is preliminary data.</text>
</comment>
<name>A0AAE1S5L2_9SOLA</name>
<evidence type="ECO:0000313" key="3">
    <source>
        <dbReference type="Proteomes" id="UP001291623"/>
    </source>
</evidence>
<proteinExistence type="predicted"/>
<accession>A0AAE1S5L2</accession>
<reference evidence="2" key="1">
    <citation type="submission" date="2023-12" db="EMBL/GenBank/DDBJ databases">
        <title>Genome assembly of Anisodus tanguticus.</title>
        <authorList>
            <person name="Wang Y.-J."/>
        </authorList>
    </citation>
    <scope>NUCLEOTIDE SEQUENCE</scope>
    <source>
        <strain evidence="2">KB-2021</strain>
        <tissue evidence="2">Leaf</tissue>
    </source>
</reference>
<organism evidence="2 3">
    <name type="scientific">Anisodus tanguticus</name>
    <dbReference type="NCBI Taxonomy" id="243964"/>
    <lineage>
        <taxon>Eukaryota</taxon>
        <taxon>Viridiplantae</taxon>
        <taxon>Streptophyta</taxon>
        <taxon>Embryophyta</taxon>
        <taxon>Tracheophyta</taxon>
        <taxon>Spermatophyta</taxon>
        <taxon>Magnoliopsida</taxon>
        <taxon>eudicotyledons</taxon>
        <taxon>Gunneridae</taxon>
        <taxon>Pentapetalae</taxon>
        <taxon>asterids</taxon>
        <taxon>lamiids</taxon>
        <taxon>Solanales</taxon>
        <taxon>Solanaceae</taxon>
        <taxon>Solanoideae</taxon>
        <taxon>Hyoscyameae</taxon>
        <taxon>Anisodus</taxon>
    </lineage>
</organism>
<keyword evidence="1" id="KW-0472">Membrane</keyword>
<protein>
    <submittedName>
        <fullName evidence="2">Uncharacterized protein</fullName>
    </submittedName>
</protein>
<gene>
    <name evidence="2" type="ORF">RND71_016142</name>
</gene>
<keyword evidence="1" id="KW-0812">Transmembrane</keyword>
<keyword evidence="3" id="KW-1185">Reference proteome</keyword>
<evidence type="ECO:0000256" key="1">
    <source>
        <dbReference type="SAM" id="Phobius"/>
    </source>
</evidence>
<dbReference type="Proteomes" id="UP001291623">
    <property type="component" value="Unassembled WGS sequence"/>
</dbReference>
<feature type="transmembrane region" description="Helical" evidence="1">
    <location>
        <begin position="28"/>
        <end position="54"/>
    </location>
</feature>
<evidence type="ECO:0000313" key="2">
    <source>
        <dbReference type="EMBL" id="KAK4364784.1"/>
    </source>
</evidence>
<sequence length="97" mass="11386">MMSNISFALGTERGGCLSSFAAERIMLLFVYLVSSCTLLILLVLCEILLFTFFIETFGFHKMPPDVLLYDYTFKKLQFFYDESRWLFFCFTTIHPSF</sequence>
<dbReference type="AlphaFoldDB" id="A0AAE1S5L2"/>
<dbReference type="EMBL" id="JAVYJV010000008">
    <property type="protein sequence ID" value="KAK4364784.1"/>
    <property type="molecule type" value="Genomic_DNA"/>
</dbReference>